<proteinExistence type="inferred from homology"/>
<evidence type="ECO:0000256" key="6">
    <source>
        <dbReference type="ARBA" id="ARBA00022840"/>
    </source>
</evidence>
<dbReference type="PROSITE" id="PS00178">
    <property type="entry name" value="AA_TRNA_LIGASE_I"/>
    <property type="match status" value="1"/>
</dbReference>
<dbReference type="Proteomes" id="UP000245657">
    <property type="component" value="Unassembled WGS sequence"/>
</dbReference>
<keyword evidence="4 10" id="KW-0436">Ligase</keyword>
<evidence type="ECO:0000256" key="1">
    <source>
        <dbReference type="ARBA" id="ARBA00005594"/>
    </source>
</evidence>
<evidence type="ECO:0000256" key="10">
    <source>
        <dbReference type="RuleBase" id="RU363036"/>
    </source>
</evidence>
<keyword evidence="6 10" id="KW-0067">ATP-binding</keyword>
<dbReference type="PANTHER" id="PTHR10055">
    <property type="entry name" value="TRYPTOPHANYL-TRNA SYNTHETASE"/>
    <property type="match status" value="1"/>
</dbReference>
<dbReference type="Gene3D" id="3.40.50.620">
    <property type="entry name" value="HUPs"/>
    <property type="match status" value="1"/>
</dbReference>
<dbReference type="GO" id="GO:0004830">
    <property type="term" value="F:tryptophan-tRNA ligase activity"/>
    <property type="evidence" value="ECO:0007669"/>
    <property type="project" value="UniProtKB-EC"/>
</dbReference>
<comment type="similarity">
    <text evidence="1 10">Belongs to the class-I aminoacyl-tRNA synthetase family.</text>
</comment>
<keyword evidence="8 10" id="KW-0030">Aminoacyl-tRNA synthetase</keyword>
<dbReference type="EC" id="6.1.1.2" evidence="2"/>
<dbReference type="InterPro" id="IPR002305">
    <property type="entry name" value="aa-tRNA-synth_Ic"/>
</dbReference>
<dbReference type="EMBL" id="QGMY01000008">
    <property type="protein sequence ID" value="PWR71485.1"/>
    <property type="molecule type" value="Genomic_DNA"/>
</dbReference>
<dbReference type="PRINTS" id="PR01039">
    <property type="entry name" value="TRNASYNTHTRP"/>
</dbReference>
<evidence type="ECO:0000256" key="2">
    <source>
        <dbReference type="ARBA" id="ARBA00013161"/>
    </source>
</evidence>
<gene>
    <name evidence="11" type="ORF">DK846_11530</name>
</gene>
<keyword evidence="7 10" id="KW-0648">Protein biosynthesis</keyword>
<dbReference type="InterPro" id="IPR001412">
    <property type="entry name" value="aa-tRNA-synth_I_CS"/>
</dbReference>
<keyword evidence="5 10" id="KW-0547">Nucleotide-binding</keyword>
<dbReference type="AlphaFoldDB" id="A0A2V2MYS9"/>
<dbReference type="InterPro" id="IPR014729">
    <property type="entry name" value="Rossmann-like_a/b/a_fold"/>
</dbReference>
<dbReference type="Gene3D" id="1.10.240.10">
    <property type="entry name" value="Tyrosyl-Transfer RNA Synthetase"/>
    <property type="match status" value="1"/>
</dbReference>
<dbReference type="RefSeq" id="WP_109969103.1">
    <property type="nucleotide sequence ID" value="NZ_CP176093.1"/>
</dbReference>
<keyword evidence="12" id="KW-1185">Reference proteome</keyword>
<accession>A0A2V2MYS9</accession>
<organism evidence="11 12">
    <name type="scientific">Methanospirillum lacunae</name>
    <dbReference type="NCBI Taxonomy" id="668570"/>
    <lineage>
        <taxon>Archaea</taxon>
        <taxon>Methanobacteriati</taxon>
        <taxon>Methanobacteriota</taxon>
        <taxon>Stenosarchaea group</taxon>
        <taxon>Methanomicrobia</taxon>
        <taxon>Methanomicrobiales</taxon>
        <taxon>Methanospirillaceae</taxon>
        <taxon>Methanospirillum</taxon>
    </lineage>
</organism>
<reference evidence="11 12" key="1">
    <citation type="submission" date="2018-05" db="EMBL/GenBank/DDBJ databases">
        <title>Draft genome of Methanospirillum lacunae Ki8-1.</title>
        <authorList>
            <person name="Dueholm M.S."/>
            <person name="Nielsen P.H."/>
            <person name="Bakmann L.F."/>
            <person name="Otzen D.E."/>
        </authorList>
    </citation>
    <scope>NUCLEOTIDE SEQUENCE [LARGE SCALE GENOMIC DNA]</scope>
    <source>
        <strain evidence="11 12">Ki8-1</strain>
    </source>
</reference>
<dbReference type="GO" id="GO:0005737">
    <property type="term" value="C:cytoplasm"/>
    <property type="evidence" value="ECO:0007669"/>
    <property type="project" value="TreeGrafter"/>
</dbReference>
<evidence type="ECO:0000313" key="11">
    <source>
        <dbReference type="EMBL" id="PWR71485.1"/>
    </source>
</evidence>
<evidence type="ECO:0000256" key="8">
    <source>
        <dbReference type="ARBA" id="ARBA00023146"/>
    </source>
</evidence>
<evidence type="ECO:0000256" key="9">
    <source>
        <dbReference type="ARBA" id="ARBA00030268"/>
    </source>
</evidence>
<evidence type="ECO:0000256" key="7">
    <source>
        <dbReference type="ARBA" id="ARBA00022917"/>
    </source>
</evidence>
<keyword evidence="3" id="KW-0963">Cytoplasm</keyword>
<dbReference type="OrthoDB" id="371821at2157"/>
<evidence type="ECO:0000256" key="5">
    <source>
        <dbReference type="ARBA" id="ARBA00022741"/>
    </source>
</evidence>
<comment type="caution">
    <text evidence="11">The sequence shown here is derived from an EMBL/GenBank/DDBJ whole genome shotgun (WGS) entry which is preliminary data.</text>
</comment>
<dbReference type="NCBIfam" id="NF008926">
    <property type="entry name" value="PRK12285.1-3"/>
    <property type="match status" value="1"/>
</dbReference>
<protein>
    <recommendedName>
        <fullName evidence="2">tryptophan--tRNA ligase</fullName>
        <ecNumber evidence="2">6.1.1.2</ecNumber>
    </recommendedName>
    <alternativeName>
        <fullName evidence="9">Tryptophanyl-tRNA synthetase</fullName>
    </alternativeName>
</protein>
<sequence>MESSINPWASTDQSVDIERLHTEFGIERIETAVSDLPDLPYFMKRGIVFGHRDYGQIAKAIVNHDPFHILTGFMPSGHPHLGHLMVMKEVVWHVEQGGNGYICVADREAHAVRNLSWEQCKTFGDEYLSCLFALGYEGETYQQSQNRVVQDLAFEASTKVNFSEMSAIYGFTPETDIGHAMSVLTQVSDILYPQVDDEPAPTVVPAGLDQDPHVRLTRGIAHKLRMFTVEDRETHISIRSKEAPKEAMDAVQKAFKGSKRYEGHIDVTGVPHDIVAKTIRAIERTNGGYGFVTPSATYHRFMPGLTGGKMSSSVPESIIGFYEDDKVVNKKIMSALTGGRMTLQEQKELGGEADKCPIYLLNLFHMVTDDTELAEIHRRCKAGELMCGQCKKDTSARVLAFLSDFREKIAVASDILASRSC</sequence>
<evidence type="ECO:0000256" key="3">
    <source>
        <dbReference type="ARBA" id="ARBA00022490"/>
    </source>
</evidence>
<dbReference type="GO" id="GO:0005524">
    <property type="term" value="F:ATP binding"/>
    <property type="evidence" value="ECO:0007669"/>
    <property type="project" value="UniProtKB-KW"/>
</dbReference>
<evidence type="ECO:0000256" key="4">
    <source>
        <dbReference type="ARBA" id="ARBA00022598"/>
    </source>
</evidence>
<evidence type="ECO:0000313" key="12">
    <source>
        <dbReference type="Proteomes" id="UP000245657"/>
    </source>
</evidence>
<dbReference type="PANTHER" id="PTHR10055:SF5">
    <property type="entry name" value="TRYPTOPHAN--TRNA LIGASE"/>
    <property type="match status" value="1"/>
</dbReference>
<dbReference type="GeneID" id="97550368"/>
<dbReference type="Pfam" id="PF00579">
    <property type="entry name" value="tRNA-synt_1b"/>
    <property type="match status" value="1"/>
</dbReference>
<dbReference type="GO" id="GO:0006436">
    <property type="term" value="P:tryptophanyl-tRNA aminoacylation"/>
    <property type="evidence" value="ECO:0007669"/>
    <property type="project" value="InterPro"/>
</dbReference>
<dbReference type="SUPFAM" id="SSF52374">
    <property type="entry name" value="Nucleotidylyl transferase"/>
    <property type="match status" value="1"/>
</dbReference>
<dbReference type="FunFam" id="3.40.50.620:FF:000207">
    <property type="entry name" value="Tryptophan--tRNA ligase"/>
    <property type="match status" value="1"/>
</dbReference>
<dbReference type="InterPro" id="IPR002306">
    <property type="entry name" value="Trp-tRNA-ligase"/>
</dbReference>
<name>A0A2V2MYS9_9EURY</name>